<protein>
    <submittedName>
        <fullName evidence="2">NIPSNAP protein</fullName>
    </submittedName>
</protein>
<dbReference type="AlphaFoldDB" id="A0A450THX6"/>
<dbReference type="Gene3D" id="3.30.70.100">
    <property type="match status" value="1"/>
</dbReference>
<accession>A0A450THX6</accession>
<dbReference type="InterPro" id="IPR011008">
    <property type="entry name" value="Dimeric_a/b-barrel"/>
</dbReference>
<dbReference type="Pfam" id="PF07978">
    <property type="entry name" value="NIPSNAP"/>
    <property type="match status" value="1"/>
</dbReference>
<sequence length="105" mass="12458">MIDEYRTYKVAKGRMSELIERFQKHTLRLFSRHQIQPVIFSYDESNDMFKYVVSFPSTEAQKASWESFMNDPERVKIWEDSNKNGKLVEGIESLTLESVLVEDMK</sequence>
<dbReference type="SUPFAM" id="SSF54909">
    <property type="entry name" value="Dimeric alpha+beta barrel"/>
    <property type="match status" value="1"/>
</dbReference>
<feature type="domain" description="NIPSNAP" evidence="1">
    <location>
        <begin position="4"/>
        <end position="96"/>
    </location>
</feature>
<name>A0A450THX6_9GAMM</name>
<evidence type="ECO:0000259" key="1">
    <source>
        <dbReference type="Pfam" id="PF07978"/>
    </source>
</evidence>
<evidence type="ECO:0000313" key="2">
    <source>
        <dbReference type="EMBL" id="VFJ66802.1"/>
    </source>
</evidence>
<dbReference type="InterPro" id="IPR012577">
    <property type="entry name" value="NIPSNAP"/>
</dbReference>
<gene>
    <name evidence="2" type="ORF">BECKFW1821B_GA0114236_112113</name>
</gene>
<dbReference type="EMBL" id="CAADFD010000121">
    <property type="protein sequence ID" value="VFJ66802.1"/>
    <property type="molecule type" value="Genomic_DNA"/>
</dbReference>
<organism evidence="2">
    <name type="scientific">Candidatus Kentrum sp. FW</name>
    <dbReference type="NCBI Taxonomy" id="2126338"/>
    <lineage>
        <taxon>Bacteria</taxon>
        <taxon>Pseudomonadati</taxon>
        <taxon>Pseudomonadota</taxon>
        <taxon>Gammaproteobacteria</taxon>
        <taxon>Candidatus Kentrum</taxon>
    </lineage>
</organism>
<reference evidence="2" key="1">
    <citation type="submission" date="2019-02" db="EMBL/GenBank/DDBJ databases">
        <authorList>
            <person name="Gruber-Vodicka R. H."/>
            <person name="Seah K. B. B."/>
        </authorList>
    </citation>
    <scope>NUCLEOTIDE SEQUENCE</scope>
    <source>
        <strain evidence="2">BECK_BZ106</strain>
    </source>
</reference>
<proteinExistence type="predicted"/>